<dbReference type="Proteomes" id="UP001206128">
    <property type="component" value="Unassembled WGS sequence"/>
</dbReference>
<keyword evidence="3" id="KW-1185">Reference proteome</keyword>
<dbReference type="EMBL" id="JAMTCK010000002">
    <property type="protein sequence ID" value="MCP2164050.1"/>
    <property type="molecule type" value="Genomic_DNA"/>
</dbReference>
<feature type="compositionally biased region" description="Basic residues" evidence="1">
    <location>
        <begin position="15"/>
        <end position="24"/>
    </location>
</feature>
<gene>
    <name evidence="2" type="ORF">LX83_000890</name>
</gene>
<feature type="region of interest" description="Disordered" evidence="1">
    <location>
        <begin position="257"/>
        <end position="297"/>
    </location>
</feature>
<feature type="region of interest" description="Disordered" evidence="1">
    <location>
        <begin position="1"/>
        <end position="91"/>
    </location>
</feature>
<feature type="compositionally biased region" description="Low complexity" evidence="1">
    <location>
        <begin position="150"/>
        <end position="161"/>
    </location>
</feature>
<evidence type="ECO:0000313" key="2">
    <source>
        <dbReference type="EMBL" id="MCP2164050.1"/>
    </source>
</evidence>
<sequence length="371" mass="40362">MLLPFPDTTPAPQPRRTRVVHRPRGYPQARPPLYRSAPPADRLERGSPPVVGGGLTTGGSSTSRPDRPGRHLTGQSDAAPAVRNSPSARTQRVHQHRYLLLPAIDPQVTLIRRNTVPSITSPADHRGARENHAPQELLELFGKPSHFAATGSSTSTCTRGTPATFSTQRRPRPGIAAQSNSRKPVRKIKAAHPTAPRNASRKRDRVKPQPIERSPHHQTESRAGATQTTNHYSVERRAEFGGDGMSVATACLRRTVRPRAEPSSAGSGRQPPRSPAGSSVHLGQPKQAPAQWPVHRSAGVVDTSPATQQAAPPLARAHPCCCFALHLIGMTHITRDHQQDQRPGEHESTEDQEGGGRPDRRRDATTERTDR</sequence>
<dbReference type="AlphaFoldDB" id="A0AAE3G9J6"/>
<feature type="region of interest" description="Disordered" evidence="1">
    <location>
        <begin position="149"/>
        <end position="231"/>
    </location>
</feature>
<organism evidence="2 3">
    <name type="scientific">Goodfellowiella coeruleoviolacea</name>
    <dbReference type="NCBI Taxonomy" id="334858"/>
    <lineage>
        <taxon>Bacteria</taxon>
        <taxon>Bacillati</taxon>
        <taxon>Actinomycetota</taxon>
        <taxon>Actinomycetes</taxon>
        <taxon>Pseudonocardiales</taxon>
        <taxon>Pseudonocardiaceae</taxon>
        <taxon>Goodfellowiella</taxon>
    </lineage>
</organism>
<name>A0AAE3G9J6_9PSEU</name>
<protein>
    <submittedName>
        <fullName evidence="2">Uncharacterized protein</fullName>
    </submittedName>
</protein>
<reference evidence="2" key="1">
    <citation type="submission" date="2022-06" db="EMBL/GenBank/DDBJ databases">
        <title>Genomic Encyclopedia of Archaeal and Bacterial Type Strains, Phase II (KMG-II): from individual species to whole genera.</title>
        <authorList>
            <person name="Goeker M."/>
        </authorList>
    </citation>
    <scope>NUCLEOTIDE SEQUENCE</scope>
    <source>
        <strain evidence="2">DSM 43935</strain>
    </source>
</reference>
<proteinExistence type="predicted"/>
<feature type="region of interest" description="Disordered" evidence="1">
    <location>
        <begin position="336"/>
        <end position="371"/>
    </location>
</feature>
<comment type="caution">
    <text evidence="2">The sequence shown here is derived from an EMBL/GenBank/DDBJ whole genome shotgun (WGS) entry which is preliminary data.</text>
</comment>
<accession>A0AAE3G9J6</accession>
<evidence type="ECO:0000313" key="3">
    <source>
        <dbReference type="Proteomes" id="UP001206128"/>
    </source>
</evidence>
<evidence type="ECO:0000256" key="1">
    <source>
        <dbReference type="SAM" id="MobiDB-lite"/>
    </source>
</evidence>